<proteinExistence type="predicted"/>
<protein>
    <submittedName>
        <fullName evidence="1">Uncharacterized protein</fullName>
    </submittedName>
</protein>
<sequence>MTKKDTSDLTRVRKLIAKYKGQLQKKNIRENFGQILVSMLEDEFPNYQYGSNAIWPLIREFDEWCMNYTD</sequence>
<reference evidence="1" key="1">
    <citation type="journal article" date="2015" name="Nature">
        <title>Complex archaea that bridge the gap between prokaryotes and eukaryotes.</title>
        <authorList>
            <person name="Spang A."/>
            <person name="Saw J.H."/>
            <person name="Jorgensen S.L."/>
            <person name="Zaremba-Niedzwiedzka K."/>
            <person name="Martijn J."/>
            <person name="Lind A.E."/>
            <person name="van Eijk R."/>
            <person name="Schleper C."/>
            <person name="Guy L."/>
            <person name="Ettema T.J."/>
        </authorList>
    </citation>
    <scope>NUCLEOTIDE SEQUENCE</scope>
</reference>
<accession>A0A0F9PKK3</accession>
<dbReference type="EMBL" id="LAZR01002259">
    <property type="protein sequence ID" value="KKN32335.1"/>
    <property type="molecule type" value="Genomic_DNA"/>
</dbReference>
<dbReference type="AlphaFoldDB" id="A0A0F9PKK3"/>
<name>A0A0F9PKK3_9ZZZZ</name>
<organism evidence="1">
    <name type="scientific">marine sediment metagenome</name>
    <dbReference type="NCBI Taxonomy" id="412755"/>
    <lineage>
        <taxon>unclassified sequences</taxon>
        <taxon>metagenomes</taxon>
        <taxon>ecological metagenomes</taxon>
    </lineage>
</organism>
<gene>
    <name evidence="1" type="ORF">LCGC14_0814840</name>
</gene>
<evidence type="ECO:0000313" key="1">
    <source>
        <dbReference type="EMBL" id="KKN32335.1"/>
    </source>
</evidence>
<comment type="caution">
    <text evidence="1">The sequence shown here is derived from an EMBL/GenBank/DDBJ whole genome shotgun (WGS) entry which is preliminary data.</text>
</comment>